<dbReference type="STRING" id="1341695.BBOMB_0121"/>
<accession>A0A080N5M7</accession>
<evidence type="ECO:0000256" key="2">
    <source>
        <dbReference type="SAM" id="Phobius"/>
    </source>
</evidence>
<feature type="transmembrane region" description="Helical" evidence="2">
    <location>
        <begin position="226"/>
        <end position="247"/>
    </location>
</feature>
<dbReference type="Proteomes" id="UP000028730">
    <property type="component" value="Unassembled WGS sequence"/>
</dbReference>
<keyword evidence="2" id="KW-0812">Transmembrane</keyword>
<reference evidence="3 4" key="1">
    <citation type="journal article" date="2014" name="Appl. Environ. Microbiol.">
        <title>Genomic encyclopedia of type strains of the genus Bifidobacterium.</title>
        <authorList>
            <person name="Milani C."/>
            <person name="Lugli G.A."/>
            <person name="Duranti S."/>
            <person name="Turroni F."/>
            <person name="Bottacini F."/>
            <person name="Mangifesta M."/>
            <person name="Sanchez B."/>
            <person name="Viappiani A."/>
            <person name="Mancabelli L."/>
            <person name="Taminiau B."/>
            <person name="Delcenserie V."/>
            <person name="Barrangou R."/>
            <person name="Margolles A."/>
            <person name="van Sinderen D."/>
            <person name="Ventura M."/>
        </authorList>
    </citation>
    <scope>NUCLEOTIDE SEQUENCE [LARGE SCALE GENOMIC DNA]</scope>
    <source>
        <strain evidence="3 4">DSM 19703</strain>
    </source>
</reference>
<gene>
    <name evidence="3" type="ORF">BBOMB_0121</name>
</gene>
<keyword evidence="2" id="KW-1133">Transmembrane helix</keyword>
<sequence>MSDSETKGMASQQQPQQPGGLGVAQPQYGQFKVPEYGALASQFPPDYNPYVFGEPEPDTKNDKGTGKEKSLTAANGQSEGAFHGQRQNGFPPFAGGFPSPGRNANNRGPYNQSPQSGGQRPQNSGDGGTGYGDRYPVQPGSSGRFGAPMGNGSVNPNNDGQSHEPDMVNGVDMNDPQQNPLWGRWSALAVTSFVLSLWSFEFPLLLLVMGLLAMRRTKVFHMRGHGLAIATVMISILAFIVQLWFLFHPQALQGILDSLYTMLLGSLGAGNVGGNPLSA</sequence>
<keyword evidence="2" id="KW-0472">Membrane</keyword>
<proteinExistence type="predicted"/>
<evidence type="ECO:0000313" key="3">
    <source>
        <dbReference type="EMBL" id="KFF30809.1"/>
    </source>
</evidence>
<feature type="compositionally biased region" description="Low complexity" evidence="1">
    <location>
        <begin position="12"/>
        <end position="27"/>
    </location>
</feature>
<dbReference type="AlphaFoldDB" id="A0A080N5M7"/>
<evidence type="ECO:0000256" key="1">
    <source>
        <dbReference type="SAM" id="MobiDB-lite"/>
    </source>
</evidence>
<name>A0A080N5M7_9BIFI</name>
<evidence type="ECO:0000313" key="4">
    <source>
        <dbReference type="Proteomes" id="UP000028730"/>
    </source>
</evidence>
<organism evidence="3 4">
    <name type="scientific">Bifidobacterium bombi DSM 19703</name>
    <dbReference type="NCBI Taxonomy" id="1341695"/>
    <lineage>
        <taxon>Bacteria</taxon>
        <taxon>Bacillati</taxon>
        <taxon>Actinomycetota</taxon>
        <taxon>Actinomycetes</taxon>
        <taxon>Bifidobacteriales</taxon>
        <taxon>Bifidobacteriaceae</taxon>
        <taxon>Bifidobacterium</taxon>
    </lineage>
</organism>
<dbReference type="EMBL" id="ATLK01000001">
    <property type="protein sequence ID" value="KFF30809.1"/>
    <property type="molecule type" value="Genomic_DNA"/>
</dbReference>
<dbReference type="RefSeq" id="WP_052377314.1">
    <property type="nucleotide sequence ID" value="NZ_ATLK01000001.1"/>
</dbReference>
<comment type="caution">
    <text evidence="3">The sequence shown here is derived from an EMBL/GenBank/DDBJ whole genome shotgun (WGS) entry which is preliminary data.</text>
</comment>
<feature type="compositionally biased region" description="Basic and acidic residues" evidence="1">
    <location>
        <begin position="57"/>
        <end position="70"/>
    </location>
</feature>
<keyword evidence="4" id="KW-1185">Reference proteome</keyword>
<feature type="compositionally biased region" description="Polar residues" evidence="1">
    <location>
        <begin position="102"/>
        <end position="124"/>
    </location>
</feature>
<evidence type="ECO:0008006" key="5">
    <source>
        <dbReference type="Google" id="ProtNLM"/>
    </source>
</evidence>
<dbReference type="eggNOG" id="ENOG50317M8">
    <property type="taxonomic scope" value="Bacteria"/>
</dbReference>
<feature type="compositionally biased region" description="Low complexity" evidence="1">
    <location>
        <begin position="89"/>
        <end position="101"/>
    </location>
</feature>
<protein>
    <recommendedName>
        <fullName evidence="5">DUF4190 domain-containing protein</fullName>
    </recommendedName>
</protein>
<feature type="transmembrane region" description="Helical" evidence="2">
    <location>
        <begin position="185"/>
        <end position="214"/>
    </location>
</feature>
<feature type="region of interest" description="Disordered" evidence="1">
    <location>
        <begin position="1"/>
        <end position="165"/>
    </location>
</feature>